<feature type="compositionally biased region" description="Low complexity" evidence="1">
    <location>
        <begin position="22"/>
        <end position="34"/>
    </location>
</feature>
<dbReference type="AlphaFoldDB" id="A0A918KUM7"/>
<evidence type="ECO:0000256" key="1">
    <source>
        <dbReference type="SAM" id="MobiDB-lite"/>
    </source>
</evidence>
<dbReference type="SUPFAM" id="SSF55797">
    <property type="entry name" value="PR-1-like"/>
    <property type="match status" value="1"/>
</dbReference>
<dbReference type="InterPro" id="IPR035940">
    <property type="entry name" value="CAP_sf"/>
</dbReference>
<keyword evidence="2" id="KW-0812">Transmembrane</keyword>
<protein>
    <submittedName>
        <fullName evidence="4">Membrane protein</fullName>
    </submittedName>
</protein>
<dbReference type="PANTHER" id="PTHR31157">
    <property type="entry name" value="SCP DOMAIN-CONTAINING PROTEIN"/>
    <property type="match status" value="1"/>
</dbReference>
<sequence length="374" mass="37506">MRDVDRKDEEGQEMGRHRRSAAGRAATDRATGATQSYDTHTPGPGGERQPEGGVSAPGGDPFAKSTAYLFATEDTGPHAAGPRAARDGGRAGSAHRRRKKSGAPVRTGLLGASAAVALGAVAVASGLLPGGDGFSVGGGGSDNVRAADSPTGLQTQGGTDGTADVGTDGGASASAGAGTERSASPSAKPTKSADEAPKASASKTPSAEKQRTEPRATPTPSRRAASEAPAQDSSSSASSSSSSAASQPAGSSVEAQVVALVNQERAKVGCRPLTSSGSLAKLAEDFSVDMAERDFFDHTDPDGATPWDRAADAGISSLGGENIARGQADAAAVMDAWMNSPGHRANILNCDFRTIGVGAHFASGGPWWTQDFGY</sequence>
<dbReference type="Pfam" id="PF00188">
    <property type="entry name" value="CAP"/>
    <property type="match status" value="1"/>
</dbReference>
<accession>A0A918KUM7</accession>
<feature type="compositionally biased region" description="Basic and acidic residues" evidence="1">
    <location>
        <begin position="1"/>
        <end position="15"/>
    </location>
</feature>
<reference evidence="4" key="2">
    <citation type="submission" date="2020-09" db="EMBL/GenBank/DDBJ databases">
        <authorList>
            <person name="Sun Q."/>
            <person name="Ohkuma M."/>
        </authorList>
    </citation>
    <scope>NUCLEOTIDE SEQUENCE</scope>
    <source>
        <strain evidence="4">JCM 4790</strain>
    </source>
</reference>
<feature type="region of interest" description="Disordered" evidence="1">
    <location>
        <begin position="1"/>
        <end position="106"/>
    </location>
</feature>
<dbReference type="RefSeq" id="WP_308435183.1">
    <property type="nucleotide sequence ID" value="NZ_BMVU01000014.1"/>
</dbReference>
<keyword evidence="5" id="KW-1185">Reference proteome</keyword>
<dbReference type="InterPro" id="IPR014044">
    <property type="entry name" value="CAP_dom"/>
</dbReference>
<evidence type="ECO:0000259" key="3">
    <source>
        <dbReference type="Pfam" id="PF00188"/>
    </source>
</evidence>
<dbReference type="Gene3D" id="3.40.33.10">
    <property type="entry name" value="CAP"/>
    <property type="match status" value="1"/>
</dbReference>
<feature type="transmembrane region" description="Helical" evidence="2">
    <location>
        <begin position="107"/>
        <end position="128"/>
    </location>
</feature>
<organism evidence="4 5">
    <name type="scientific">Streptomyces minutiscleroticus</name>
    <dbReference type="NCBI Taxonomy" id="68238"/>
    <lineage>
        <taxon>Bacteria</taxon>
        <taxon>Bacillati</taxon>
        <taxon>Actinomycetota</taxon>
        <taxon>Actinomycetes</taxon>
        <taxon>Kitasatosporales</taxon>
        <taxon>Streptomycetaceae</taxon>
        <taxon>Streptomyces</taxon>
    </lineage>
</organism>
<dbReference type="Proteomes" id="UP000619244">
    <property type="component" value="Unassembled WGS sequence"/>
</dbReference>
<feature type="domain" description="SCP" evidence="3">
    <location>
        <begin position="259"/>
        <end position="372"/>
    </location>
</feature>
<keyword evidence="2" id="KW-0472">Membrane</keyword>
<name>A0A918KUM7_9ACTN</name>
<dbReference type="CDD" id="cd05379">
    <property type="entry name" value="CAP_bacterial"/>
    <property type="match status" value="1"/>
</dbReference>
<feature type="compositionally biased region" description="Low complexity" evidence="1">
    <location>
        <begin position="226"/>
        <end position="248"/>
    </location>
</feature>
<keyword evidence="2" id="KW-1133">Transmembrane helix</keyword>
<dbReference type="EMBL" id="BMVU01000014">
    <property type="protein sequence ID" value="GGX76413.1"/>
    <property type="molecule type" value="Genomic_DNA"/>
</dbReference>
<comment type="caution">
    <text evidence="4">The sequence shown here is derived from an EMBL/GenBank/DDBJ whole genome shotgun (WGS) entry which is preliminary data.</text>
</comment>
<evidence type="ECO:0000256" key="2">
    <source>
        <dbReference type="SAM" id="Phobius"/>
    </source>
</evidence>
<evidence type="ECO:0000313" key="4">
    <source>
        <dbReference type="EMBL" id="GGX76413.1"/>
    </source>
</evidence>
<dbReference type="PANTHER" id="PTHR31157:SF1">
    <property type="entry name" value="SCP DOMAIN-CONTAINING PROTEIN"/>
    <property type="match status" value="1"/>
</dbReference>
<feature type="compositionally biased region" description="Low complexity" evidence="1">
    <location>
        <begin position="151"/>
        <end position="190"/>
    </location>
</feature>
<evidence type="ECO:0000313" key="5">
    <source>
        <dbReference type="Proteomes" id="UP000619244"/>
    </source>
</evidence>
<feature type="region of interest" description="Disordered" evidence="1">
    <location>
        <begin position="139"/>
        <end position="248"/>
    </location>
</feature>
<proteinExistence type="predicted"/>
<reference evidence="4" key="1">
    <citation type="journal article" date="2014" name="Int. J. Syst. Evol. Microbiol.">
        <title>Complete genome sequence of Corynebacterium casei LMG S-19264T (=DSM 44701T), isolated from a smear-ripened cheese.</title>
        <authorList>
            <consortium name="US DOE Joint Genome Institute (JGI-PGF)"/>
            <person name="Walter F."/>
            <person name="Albersmeier A."/>
            <person name="Kalinowski J."/>
            <person name="Ruckert C."/>
        </authorList>
    </citation>
    <scope>NUCLEOTIDE SEQUENCE</scope>
    <source>
        <strain evidence="4">JCM 4790</strain>
    </source>
</reference>
<gene>
    <name evidence="4" type="ORF">GCM10010358_33250</name>
</gene>